<feature type="domain" description="Rv2175c C-terminal" evidence="2">
    <location>
        <begin position="114"/>
        <end position="169"/>
    </location>
</feature>
<comment type="caution">
    <text evidence="4">The sequence shown here is derived from an EMBL/GenBank/DDBJ whole genome shotgun (WGS) entry which is preliminary data.</text>
</comment>
<name>A0ABQ6HN90_9MICO</name>
<reference evidence="5" key="1">
    <citation type="journal article" date="2019" name="Int. J. Syst. Evol. Microbiol.">
        <title>The Global Catalogue of Microorganisms (GCM) 10K type strain sequencing project: providing services to taxonomists for standard genome sequencing and annotation.</title>
        <authorList>
            <consortium name="The Broad Institute Genomics Platform"/>
            <consortium name="The Broad Institute Genome Sequencing Center for Infectious Disease"/>
            <person name="Wu L."/>
            <person name="Ma J."/>
        </authorList>
    </citation>
    <scope>NUCLEOTIDE SEQUENCE [LARGE SCALE GENOMIC DNA]</scope>
    <source>
        <strain evidence="5">NBRC 105830</strain>
    </source>
</reference>
<proteinExistence type="predicted"/>
<sequence length="170" mass="18417">MSTNARRDGTPSTQPHRKTKPQSTSGPSEAAVGTDGSTGPSSEPVDAALLARLEELVPAWLTVPDIVELTGRPVTLVRAWIKDGELVAVRRRSSEGRLIVSIPADFVTDEGPLHHLPGTLTVLADSRMSGEEAIEWLYRPDSSWRTGSAISDLLAGHKTEVRRRAQELAY</sequence>
<organism evidence="4 5">
    <name type="scientific">Arsenicicoccus piscis</name>
    <dbReference type="NCBI Taxonomy" id="673954"/>
    <lineage>
        <taxon>Bacteria</taxon>
        <taxon>Bacillati</taxon>
        <taxon>Actinomycetota</taxon>
        <taxon>Actinomycetes</taxon>
        <taxon>Micrococcales</taxon>
        <taxon>Intrasporangiaceae</taxon>
        <taxon>Arsenicicoccus</taxon>
    </lineage>
</organism>
<dbReference type="Pfam" id="PF18367">
    <property type="entry name" value="Rv2175c_C"/>
    <property type="match status" value="1"/>
</dbReference>
<dbReference type="InterPro" id="IPR041098">
    <property type="entry name" value="Rv2175c_C"/>
</dbReference>
<gene>
    <name evidence="4" type="ORF">GCM10025862_14630</name>
</gene>
<evidence type="ECO:0000256" key="1">
    <source>
        <dbReference type="SAM" id="MobiDB-lite"/>
    </source>
</evidence>
<keyword evidence="5" id="KW-1185">Reference proteome</keyword>
<protein>
    <recommendedName>
        <fullName evidence="6">DNA-binding protein</fullName>
    </recommendedName>
</protein>
<dbReference type="EMBL" id="BSUJ01000001">
    <property type="protein sequence ID" value="GMA19442.1"/>
    <property type="molecule type" value="Genomic_DNA"/>
</dbReference>
<evidence type="ECO:0000259" key="2">
    <source>
        <dbReference type="Pfam" id="PF18367"/>
    </source>
</evidence>
<dbReference type="Pfam" id="PF21531">
    <property type="entry name" value="Rv2175c_wHTH"/>
    <property type="match status" value="1"/>
</dbReference>
<evidence type="ECO:0000313" key="4">
    <source>
        <dbReference type="EMBL" id="GMA19442.1"/>
    </source>
</evidence>
<dbReference type="RefSeq" id="WP_241444746.1">
    <property type="nucleotide sequence ID" value="NZ_BSUJ01000001.1"/>
</dbReference>
<evidence type="ECO:0008006" key="6">
    <source>
        <dbReference type="Google" id="ProtNLM"/>
    </source>
</evidence>
<dbReference type="InterPro" id="IPR048576">
    <property type="entry name" value="Rv2175c_wHTH"/>
</dbReference>
<evidence type="ECO:0000313" key="5">
    <source>
        <dbReference type="Proteomes" id="UP001157109"/>
    </source>
</evidence>
<feature type="domain" description="DNA-binding protein Rv2175c wHTH" evidence="3">
    <location>
        <begin position="59"/>
        <end position="106"/>
    </location>
</feature>
<feature type="region of interest" description="Disordered" evidence="1">
    <location>
        <begin position="1"/>
        <end position="44"/>
    </location>
</feature>
<evidence type="ECO:0000259" key="3">
    <source>
        <dbReference type="Pfam" id="PF21531"/>
    </source>
</evidence>
<accession>A0ABQ6HN90</accession>
<dbReference type="Proteomes" id="UP001157109">
    <property type="component" value="Unassembled WGS sequence"/>
</dbReference>